<accession>A0A392Q6R1</accession>
<feature type="non-terminal residue" evidence="1">
    <location>
        <position position="105"/>
    </location>
</feature>
<evidence type="ECO:0000313" key="1">
    <source>
        <dbReference type="EMBL" id="MCI19818.1"/>
    </source>
</evidence>
<keyword evidence="1" id="KW-0418">Kinase</keyword>
<name>A0A392Q6R1_9FABA</name>
<organism evidence="1 2">
    <name type="scientific">Trifolium medium</name>
    <dbReference type="NCBI Taxonomy" id="97028"/>
    <lineage>
        <taxon>Eukaryota</taxon>
        <taxon>Viridiplantae</taxon>
        <taxon>Streptophyta</taxon>
        <taxon>Embryophyta</taxon>
        <taxon>Tracheophyta</taxon>
        <taxon>Spermatophyta</taxon>
        <taxon>Magnoliopsida</taxon>
        <taxon>eudicotyledons</taxon>
        <taxon>Gunneridae</taxon>
        <taxon>Pentapetalae</taxon>
        <taxon>rosids</taxon>
        <taxon>fabids</taxon>
        <taxon>Fabales</taxon>
        <taxon>Fabaceae</taxon>
        <taxon>Papilionoideae</taxon>
        <taxon>50 kb inversion clade</taxon>
        <taxon>NPAAA clade</taxon>
        <taxon>Hologalegina</taxon>
        <taxon>IRL clade</taxon>
        <taxon>Trifolieae</taxon>
        <taxon>Trifolium</taxon>
    </lineage>
</organism>
<keyword evidence="2" id="KW-1185">Reference proteome</keyword>
<dbReference type="Proteomes" id="UP000265520">
    <property type="component" value="Unassembled WGS sequence"/>
</dbReference>
<reference evidence="1 2" key="1">
    <citation type="journal article" date="2018" name="Front. Plant Sci.">
        <title>Red Clover (Trifolium pratense) and Zigzag Clover (T. medium) - A Picture of Genomic Similarities and Differences.</title>
        <authorList>
            <person name="Dluhosova J."/>
            <person name="Istvanek J."/>
            <person name="Nedelnik J."/>
            <person name="Repkova J."/>
        </authorList>
    </citation>
    <scope>NUCLEOTIDE SEQUENCE [LARGE SCALE GENOMIC DNA]</scope>
    <source>
        <strain evidence="2">cv. 10/8</strain>
        <tissue evidence="1">Leaf</tissue>
    </source>
</reference>
<keyword evidence="1" id="KW-0808">Transferase</keyword>
<dbReference type="AlphaFoldDB" id="A0A392Q6R1"/>
<dbReference type="GO" id="GO:0016301">
    <property type="term" value="F:kinase activity"/>
    <property type="evidence" value="ECO:0007669"/>
    <property type="project" value="UniProtKB-KW"/>
</dbReference>
<dbReference type="EMBL" id="LXQA010116691">
    <property type="protein sequence ID" value="MCI19818.1"/>
    <property type="molecule type" value="Genomic_DNA"/>
</dbReference>
<sequence>MGQSTLASHMSSIWDAEETRDAFSFKKDLIRHDDGPCLSLSASLDFDKNVPERSFENLNKLSLEKESLVDDVAQTDPMPMDNCESGADIKYHLAKDFNGLADMYW</sequence>
<proteinExistence type="predicted"/>
<protein>
    <submittedName>
        <fullName evidence="1">TSL-kinase interacting protein</fullName>
    </submittedName>
</protein>
<evidence type="ECO:0000313" key="2">
    <source>
        <dbReference type="Proteomes" id="UP000265520"/>
    </source>
</evidence>
<comment type="caution">
    <text evidence="1">The sequence shown here is derived from an EMBL/GenBank/DDBJ whole genome shotgun (WGS) entry which is preliminary data.</text>
</comment>